<feature type="compositionally biased region" description="Polar residues" evidence="1">
    <location>
        <begin position="91"/>
        <end position="104"/>
    </location>
</feature>
<sequence>MVKEKSLPTVNADVCITSSGCSREINNSQRNVNQPTADFNHDPPVSEMNNQSNESIEAVQLSIYFTKERAATQITQATNDNNNIKPNPANRLSQQLPNKTISNG</sequence>
<comment type="caution">
    <text evidence="2">The sequence shown here is derived from an EMBL/GenBank/DDBJ whole genome shotgun (WGS) entry which is preliminary data.</text>
</comment>
<dbReference type="EMBL" id="CACRXK020022336">
    <property type="protein sequence ID" value="CAB4036726.1"/>
    <property type="molecule type" value="Genomic_DNA"/>
</dbReference>
<dbReference type="AlphaFoldDB" id="A0A7D9JUK2"/>
<reference evidence="2" key="1">
    <citation type="submission" date="2020-04" db="EMBL/GenBank/DDBJ databases">
        <authorList>
            <person name="Alioto T."/>
            <person name="Alioto T."/>
            <person name="Gomez Garrido J."/>
        </authorList>
    </citation>
    <scope>NUCLEOTIDE SEQUENCE</scope>
    <source>
        <strain evidence="2">A484AB</strain>
    </source>
</reference>
<feature type="region of interest" description="Disordered" evidence="1">
    <location>
        <begin position="76"/>
        <end position="104"/>
    </location>
</feature>
<name>A0A7D9JUK2_PARCT</name>
<accession>A0A7D9JUK2</accession>
<proteinExistence type="predicted"/>
<keyword evidence="3" id="KW-1185">Reference proteome</keyword>
<evidence type="ECO:0000256" key="1">
    <source>
        <dbReference type="SAM" id="MobiDB-lite"/>
    </source>
</evidence>
<organism evidence="2 3">
    <name type="scientific">Paramuricea clavata</name>
    <name type="common">Red gorgonian</name>
    <name type="synonym">Violescent sea-whip</name>
    <dbReference type="NCBI Taxonomy" id="317549"/>
    <lineage>
        <taxon>Eukaryota</taxon>
        <taxon>Metazoa</taxon>
        <taxon>Cnidaria</taxon>
        <taxon>Anthozoa</taxon>
        <taxon>Octocorallia</taxon>
        <taxon>Malacalcyonacea</taxon>
        <taxon>Plexauridae</taxon>
        <taxon>Paramuricea</taxon>
    </lineage>
</organism>
<evidence type="ECO:0000313" key="3">
    <source>
        <dbReference type="Proteomes" id="UP001152795"/>
    </source>
</evidence>
<feature type="compositionally biased region" description="Low complexity" evidence="1">
    <location>
        <begin position="79"/>
        <end position="90"/>
    </location>
</feature>
<evidence type="ECO:0000313" key="2">
    <source>
        <dbReference type="EMBL" id="CAB4036726.1"/>
    </source>
</evidence>
<dbReference type="Proteomes" id="UP001152795">
    <property type="component" value="Unassembled WGS sequence"/>
</dbReference>
<gene>
    <name evidence="2" type="ORF">PACLA_8A010801</name>
</gene>
<protein>
    <submittedName>
        <fullName evidence="2">Uncharacterized protein</fullName>
    </submittedName>
</protein>